<dbReference type="EMBL" id="NRJG01000023">
    <property type="protein sequence ID" value="RIY39852.1"/>
    <property type="molecule type" value="Genomic_DNA"/>
</dbReference>
<comment type="caution">
    <text evidence="4">The sequence shown here is derived from an EMBL/GenBank/DDBJ whole genome shotgun (WGS) entry which is preliminary data.</text>
</comment>
<dbReference type="PANTHER" id="PTHR43037">
    <property type="entry name" value="UNNAMED PRODUCT-RELATED"/>
    <property type="match status" value="1"/>
</dbReference>
<evidence type="ECO:0000256" key="2">
    <source>
        <dbReference type="SAM" id="SignalP"/>
    </source>
</evidence>
<evidence type="ECO:0000256" key="1">
    <source>
        <dbReference type="ARBA" id="ARBA00022729"/>
    </source>
</evidence>
<accession>A0A3A1YNW3</accession>
<dbReference type="InterPro" id="IPR041172">
    <property type="entry name" value="EstA_Ig-like_N"/>
</dbReference>
<dbReference type="InterPro" id="IPR029058">
    <property type="entry name" value="AB_hydrolase_fold"/>
</dbReference>
<name>A0A3A1YNW3_9GAMM</name>
<sequence>MKFFRKSLLTLSLLAAALPAFADMQKVTAISTPTGAGQKVIYAILEYSQEIDASKLRPATFKVEGRNVEQAFVTNQPNVNGKVTNGRYVVLVLNPHDPDASLLEKSTERGALPTVKTDFKLEVSQVRPLQTLTEKPAKVTNLTSSTLINQVVDDFQQFTYTDATTGTKIKYNLYVPANYDPHKSYPLVMFIHDAGNTSPNVETTLLQGNGATVWASPEVQAQQEAFVLAPQFDHEIVNDKSEDPADLEPTLNLIKTLANRYNIDMGRIYATGQSGGGMMEIAMNIKYPNFFAGTYLVACQWDSKLVAPMAKNNMFVFVSQDDAKAYPTQNQMRKVLEENGAVYGYQTVNGLAKTAELDQAVKELLAQGGNIHYMTIESGTLPAQKLSQSPSPGAAHMGTWEIAYNIPAIHSWLFAQRQPTAYNLTLDDVNQVYIAYFTQKPERFVTTENTSLTQISHIVASASPKKPNQRLPKSN</sequence>
<protein>
    <recommendedName>
        <fullName evidence="3">Esterase Ig-like N-terminal domain-containing protein</fullName>
    </recommendedName>
</protein>
<feature type="chain" id="PRO_5017469661" description="Esterase Ig-like N-terminal domain-containing protein" evidence="2">
    <location>
        <begin position="23"/>
        <end position="475"/>
    </location>
</feature>
<dbReference type="SUPFAM" id="SSF53474">
    <property type="entry name" value="alpha/beta-Hydrolases"/>
    <property type="match status" value="1"/>
</dbReference>
<keyword evidence="1 2" id="KW-0732">Signal</keyword>
<reference evidence="4 5" key="1">
    <citation type="submission" date="2017-08" db="EMBL/GenBank/DDBJ databases">
        <title>Reclassification of Bisgaard taxon 37 and 44.</title>
        <authorList>
            <person name="Christensen H."/>
        </authorList>
    </citation>
    <scope>NUCLEOTIDE SEQUENCE [LARGE SCALE GENOMIC DNA]</scope>
    <source>
        <strain evidence="4 5">111</strain>
    </source>
</reference>
<evidence type="ECO:0000259" key="3">
    <source>
        <dbReference type="Pfam" id="PF18435"/>
    </source>
</evidence>
<organism evidence="4 5">
    <name type="scientific">Psittacicella hinzii</name>
    <dbReference type="NCBI Taxonomy" id="2028575"/>
    <lineage>
        <taxon>Bacteria</taxon>
        <taxon>Pseudomonadati</taxon>
        <taxon>Pseudomonadota</taxon>
        <taxon>Gammaproteobacteria</taxon>
        <taxon>Pasteurellales</taxon>
        <taxon>Psittacicellaceae</taxon>
        <taxon>Psittacicella</taxon>
    </lineage>
</organism>
<dbReference type="Gene3D" id="3.40.50.1820">
    <property type="entry name" value="alpha/beta hydrolase"/>
    <property type="match status" value="1"/>
</dbReference>
<dbReference type="InterPro" id="IPR050955">
    <property type="entry name" value="Plant_Biomass_Hydrol_Est"/>
</dbReference>
<proteinExistence type="predicted"/>
<dbReference type="RefSeq" id="WP_119530209.1">
    <property type="nucleotide sequence ID" value="NZ_JBHSSP010000010.1"/>
</dbReference>
<feature type="signal peptide" evidence="2">
    <location>
        <begin position="1"/>
        <end position="22"/>
    </location>
</feature>
<dbReference type="AlphaFoldDB" id="A0A3A1YNW3"/>
<dbReference type="Gene3D" id="2.60.40.2180">
    <property type="match status" value="1"/>
</dbReference>
<dbReference type="PANTHER" id="PTHR43037:SF1">
    <property type="entry name" value="BLL1128 PROTEIN"/>
    <property type="match status" value="1"/>
</dbReference>
<dbReference type="Pfam" id="PF18435">
    <property type="entry name" value="EstA_Ig_like"/>
    <property type="match status" value="1"/>
</dbReference>
<feature type="domain" description="Esterase Ig-like N-terminal" evidence="3">
    <location>
        <begin position="26"/>
        <end position="135"/>
    </location>
</feature>
<evidence type="ECO:0000313" key="5">
    <source>
        <dbReference type="Proteomes" id="UP000265916"/>
    </source>
</evidence>
<gene>
    <name evidence="4" type="ORF">CKF58_01415</name>
</gene>
<dbReference type="OrthoDB" id="9764953at2"/>
<evidence type="ECO:0000313" key="4">
    <source>
        <dbReference type="EMBL" id="RIY39852.1"/>
    </source>
</evidence>
<dbReference type="Proteomes" id="UP000265916">
    <property type="component" value="Unassembled WGS sequence"/>
</dbReference>
<keyword evidence="5" id="KW-1185">Reference proteome</keyword>